<dbReference type="AlphaFoldDB" id="A0AA36BB17"/>
<organism evidence="1 2">
    <name type="scientific">Octopus vulgaris</name>
    <name type="common">Common octopus</name>
    <dbReference type="NCBI Taxonomy" id="6645"/>
    <lineage>
        <taxon>Eukaryota</taxon>
        <taxon>Metazoa</taxon>
        <taxon>Spiralia</taxon>
        <taxon>Lophotrochozoa</taxon>
        <taxon>Mollusca</taxon>
        <taxon>Cephalopoda</taxon>
        <taxon>Coleoidea</taxon>
        <taxon>Octopodiformes</taxon>
        <taxon>Octopoda</taxon>
        <taxon>Incirrata</taxon>
        <taxon>Octopodidae</taxon>
        <taxon>Octopus</taxon>
    </lineage>
</organism>
<reference evidence="1" key="1">
    <citation type="submission" date="2023-08" db="EMBL/GenBank/DDBJ databases">
        <authorList>
            <person name="Alioto T."/>
            <person name="Alioto T."/>
            <person name="Gomez Garrido J."/>
        </authorList>
    </citation>
    <scope>NUCLEOTIDE SEQUENCE</scope>
</reference>
<sequence length="87" mass="10061">MRSEKQKHESNWTGRIETEYSLDINITCSDKPYPDVVCRNLVIGALSDLMIFGIRQHHTELARGNGIRSVAFAQRSPYFYKPFTIIK</sequence>
<protein>
    <submittedName>
        <fullName evidence="1">Uncharacterized protein</fullName>
    </submittedName>
</protein>
<dbReference type="Proteomes" id="UP001162480">
    <property type="component" value="Chromosome 12"/>
</dbReference>
<accession>A0AA36BB17</accession>
<gene>
    <name evidence="1" type="ORF">OCTVUL_1B024554</name>
</gene>
<evidence type="ECO:0000313" key="2">
    <source>
        <dbReference type="Proteomes" id="UP001162480"/>
    </source>
</evidence>
<name>A0AA36BB17_OCTVU</name>
<proteinExistence type="predicted"/>
<keyword evidence="2" id="KW-1185">Reference proteome</keyword>
<dbReference type="EMBL" id="OX597825">
    <property type="protein sequence ID" value="CAI9730869.1"/>
    <property type="molecule type" value="Genomic_DNA"/>
</dbReference>
<evidence type="ECO:0000313" key="1">
    <source>
        <dbReference type="EMBL" id="CAI9730869.1"/>
    </source>
</evidence>